<dbReference type="Gene3D" id="3.40.50.720">
    <property type="entry name" value="NAD(P)-binding Rossmann-like Domain"/>
    <property type="match status" value="1"/>
</dbReference>
<dbReference type="SUPFAM" id="SSF51735">
    <property type="entry name" value="NAD(P)-binding Rossmann-fold domains"/>
    <property type="match status" value="1"/>
</dbReference>
<evidence type="ECO:0000313" key="2">
    <source>
        <dbReference type="EMBL" id="KAF5321757.1"/>
    </source>
</evidence>
<dbReference type="InterPro" id="IPR051783">
    <property type="entry name" value="NAD(P)-dependent_oxidoreduct"/>
</dbReference>
<dbReference type="PANTHER" id="PTHR48079">
    <property type="entry name" value="PROTEIN YEEZ"/>
    <property type="match status" value="1"/>
</dbReference>
<dbReference type="OrthoDB" id="2130169at2759"/>
<proteinExistence type="predicted"/>
<dbReference type="GO" id="GO:0005737">
    <property type="term" value="C:cytoplasm"/>
    <property type="evidence" value="ECO:0007669"/>
    <property type="project" value="TreeGrafter"/>
</dbReference>
<dbReference type="PANTHER" id="PTHR48079:SF6">
    <property type="entry name" value="NAD(P)-BINDING DOMAIN-CONTAINING PROTEIN-RELATED"/>
    <property type="match status" value="1"/>
</dbReference>
<feature type="domain" description="NAD-dependent epimerase/dehydratase" evidence="1">
    <location>
        <begin position="8"/>
        <end position="240"/>
    </location>
</feature>
<sequence>MSTRDNTILFLGATGFLGSQFLTLLNRAGHKFHIVSLARQLSDEKKAQLKEIYPNMSFVEACLDDLDVISREAAKVKYVVNAASSDHPQSIQAVLDGLEKNSAANPGSPPLYLHVSGLCITGDNARGEFKEEKDIPRYTDTDFTVDSVPFENPHVNCDSQIMRAYQRKENPIRTIITFPAWIYGLGEGYRKSSGGVRVFVEANRSLNRSGYWGKGENSFNNVHIADCSRALLMIFEAALQGKADEGPQGYYFISSDEPTIPWKDYSATIGDLMFAKGKYTTPGAQPYPPAVADAFGDYGWRLLGGNIRVHAERLKKLGWEPVMSKQHSMMECLPEEVEMAFHDLQPVNSILKPTEASAST</sequence>
<organism evidence="2 3">
    <name type="scientific">Psilocybe cf. subviscida</name>
    <dbReference type="NCBI Taxonomy" id="2480587"/>
    <lineage>
        <taxon>Eukaryota</taxon>
        <taxon>Fungi</taxon>
        <taxon>Dikarya</taxon>
        <taxon>Basidiomycota</taxon>
        <taxon>Agaricomycotina</taxon>
        <taxon>Agaricomycetes</taxon>
        <taxon>Agaricomycetidae</taxon>
        <taxon>Agaricales</taxon>
        <taxon>Agaricineae</taxon>
        <taxon>Strophariaceae</taxon>
        <taxon>Psilocybe</taxon>
    </lineage>
</organism>
<name>A0A8H5BGJ5_9AGAR</name>
<dbReference type="Proteomes" id="UP000567179">
    <property type="component" value="Unassembled WGS sequence"/>
</dbReference>
<gene>
    <name evidence="2" type="ORF">D9619_001279</name>
</gene>
<dbReference type="InterPro" id="IPR036291">
    <property type="entry name" value="NAD(P)-bd_dom_sf"/>
</dbReference>
<evidence type="ECO:0000259" key="1">
    <source>
        <dbReference type="Pfam" id="PF01370"/>
    </source>
</evidence>
<dbReference type="GO" id="GO:0004029">
    <property type="term" value="F:aldehyde dehydrogenase (NAD+) activity"/>
    <property type="evidence" value="ECO:0007669"/>
    <property type="project" value="TreeGrafter"/>
</dbReference>
<dbReference type="AlphaFoldDB" id="A0A8H5BGJ5"/>
<keyword evidence="3" id="KW-1185">Reference proteome</keyword>
<reference evidence="2 3" key="1">
    <citation type="journal article" date="2020" name="ISME J.">
        <title>Uncovering the hidden diversity of litter-decomposition mechanisms in mushroom-forming fungi.</title>
        <authorList>
            <person name="Floudas D."/>
            <person name="Bentzer J."/>
            <person name="Ahren D."/>
            <person name="Johansson T."/>
            <person name="Persson P."/>
            <person name="Tunlid A."/>
        </authorList>
    </citation>
    <scope>NUCLEOTIDE SEQUENCE [LARGE SCALE GENOMIC DNA]</scope>
    <source>
        <strain evidence="2 3">CBS 101986</strain>
    </source>
</reference>
<dbReference type="InterPro" id="IPR001509">
    <property type="entry name" value="Epimerase_deHydtase"/>
</dbReference>
<comment type="caution">
    <text evidence="2">The sequence shown here is derived from an EMBL/GenBank/DDBJ whole genome shotgun (WGS) entry which is preliminary data.</text>
</comment>
<accession>A0A8H5BGJ5</accession>
<dbReference type="EMBL" id="JAACJJ010000028">
    <property type="protein sequence ID" value="KAF5321757.1"/>
    <property type="molecule type" value="Genomic_DNA"/>
</dbReference>
<evidence type="ECO:0000313" key="3">
    <source>
        <dbReference type="Proteomes" id="UP000567179"/>
    </source>
</evidence>
<protein>
    <recommendedName>
        <fullName evidence="1">NAD-dependent epimerase/dehydratase domain-containing protein</fullName>
    </recommendedName>
</protein>
<dbReference type="Pfam" id="PF01370">
    <property type="entry name" value="Epimerase"/>
    <property type="match status" value="1"/>
</dbReference>